<dbReference type="GO" id="GO:0000172">
    <property type="term" value="C:ribonuclease MRP complex"/>
    <property type="evidence" value="ECO:0007669"/>
    <property type="project" value="InterPro"/>
</dbReference>
<dbReference type="GO" id="GO:0001682">
    <property type="term" value="P:tRNA 5'-leader removal"/>
    <property type="evidence" value="ECO:0007669"/>
    <property type="project" value="InterPro"/>
</dbReference>
<dbReference type="GO" id="GO:0005655">
    <property type="term" value="C:nucleolar ribonuclease P complex"/>
    <property type="evidence" value="ECO:0007669"/>
    <property type="project" value="InterPro"/>
</dbReference>
<organism evidence="3 5">
    <name type="scientific">Plasmodiophora brassicae</name>
    <name type="common">Clubroot disease agent</name>
    <dbReference type="NCBI Taxonomy" id="37360"/>
    <lineage>
        <taxon>Eukaryota</taxon>
        <taxon>Sar</taxon>
        <taxon>Rhizaria</taxon>
        <taxon>Endomyxa</taxon>
        <taxon>Phytomyxea</taxon>
        <taxon>Plasmodiophorida</taxon>
        <taxon>Plasmodiophoridae</taxon>
        <taxon>Plasmodiophora</taxon>
    </lineage>
</organism>
<dbReference type="SUPFAM" id="SSF55315">
    <property type="entry name" value="L30e-like"/>
    <property type="match status" value="1"/>
</dbReference>
<evidence type="ECO:0000313" key="6">
    <source>
        <dbReference type="Proteomes" id="UP000290189"/>
    </source>
</evidence>
<dbReference type="InterPro" id="IPR004038">
    <property type="entry name" value="Ribosomal_eL8/eL30/eS12/Gad45"/>
</dbReference>
<dbReference type="EMBL" id="CDSF01000101">
    <property type="protein sequence ID" value="CEP00697.1"/>
    <property type="molecule type" value="Genomic_DNA"/>
</dbReference>
<reference evidence="4 6" key="2">
    <citation type="submission" date="2018-03" db="EMBL/GenBank/DDBJ databases">
        <authorList>
            <person name="Fogelqvist J."/>
        </authorList>
    </citation>
    <scope>NUCLEOTIDE SEQUENCE [LARGE SCALE GENOMIC DNA]</scope>
</reference>
<dbReference type="Proteomes" id="UP000039324">
    <property type="component" value="Unassembled WGS sequence"/>
</dbReference>
<gene>
    <name evidence="3" type="ORF">PBRA_001751</name>
    <name evidence="4" type="ORF">PLBR_LOCUS1035</name>
</gene>
<proteinExistence type="predicted"/>
<dbReference type="InterPro" id="IPR029064">
    <property type="entry name" value="Ribosomal_eL30-like_sf"/>
</dbReference>
<dbReference type="AlphaFoldDB" id="A0A0G4IZP3"/>
<evidence type="ECO:0000313" key="4">
    <source>
        <dbReference type="EMBL" id="SPQ93820.1"/>
    </source>
</evidence>
<reference evidence="3 5" key="1">
    <citation type="submission" date="2015-02" db="EMBL/GenBank/DDBJ databases">
        <authorList>
            <person name="Chooi Y.-H."/>
        </authorList>
    </citation>
    <scope>NUCLEOTIDE SEQUENCE [LARGE SCALE GENOMIC DNA]</scope>
    <source>
        <strain evidence="3">E3</strain>
    </source>
</reference>
<protein>
    <recommendedName>
        <fullName evidence="2">Ribosomal protein eL8/eL30/eS12/Gadd45 domain-containing protein</fullName>
    </recommendedName>
</protein>
<keyword evidence="4" id="KW-0496">Mitochondrion</keyword>
<dbReference type="STRING" id="37360.A0A0G4IZP3"/>
<dbReference type="GO" id="GO:0033204">
    <property type="term" value="F:ribonuclease P RNA binding"/>
    <property type="evidence" value="ECO:0007669"/>
    <property type="project" value="TreeGrafter"/>
</dbReference>
<dbReference type="PANTHER" id="PTHR46948">
    <property type="entry name" value="RIBONUCLEASE P PROTEIN SUBUNIT P38"/>
    <property type="match status" value="1"/>
</dbReference>
<dbReference type="GO" id="GO:0004526">
    <property type="term" value="F:ribonuclease P activity"/>
    <property type="evidence" value="ECO:0007669"/>
    <property type="project" value="TreeGrafter"/>
</dbReference>
<dbReference type="GO" id="GO:0001650">
    <property type="term" value="C:fibrillar center"/>
    <property type="evidence" value="ECO:0007669"/>
    <property type="project" value="TreeGrafter"/>
</dbReference>
<dbReference type="Gene3D" id="3.30.1330.30">
    <property type="match status" value="1"/>
</dbReference>
<evidence type="ECO:0000259" key="2">
    <source>
        <dbReference type="Pfam" id="PF01248"/>
    </source>
</evidence>
<keyword evidence="5" id="KW-1185">Reference proteome</keyword>
<feature type="domain" description="Ribosomal protein eL8/eL30/eS12/Gadd45" evidence="2">
    <location>
        <begin position="88"/>
        <end position="162"/>
    </location>
</feature>
<dbReference type="Proteomes" id="UP000290189">
    <property type="component" value="Unassembled WGS sequence"/>
</dbReference>
<geneLocation type="mitochondrion" evidence="4"/>
<dbReference type="EMBL" id="OVEO01000002">
    <property type="protein sequence ID" value="SPQ93820.1"/>
    <property type="molecule type" value="Genomic_DNA"/>
</dbReference>
<feature type="region of interest" description="Disordered" evidence="1">
    <location>
        <begin position="198"/>
        <end position="218"/>
    </location>
</feature>
<sequence length="218" mass="22941">MHAKTAAPKKATVVAGRAGAMNAKAGTQKAAVVAGKARTMTKMKKGAAAATMKLSFKSPLAIKTHLTACDASLLNDLQTALQSSSKDDRRAAVVVGLNAVTKAMENYAKSIAVVVLCQDVTPAHLSEHLVVMCAVQNVACVAVACPSTRLGQCVGRTTALALAFRASQPATQAVLPPLLQRASVPQLPWLDRESPKLEPLVLEHNRRKRPARPAPNNK</sequence>
<accession>A0A0G4IZP3</accession>
<dbReference type="PANTHER" id="PTHR46948:SF1">
    <property type="entry name" value="RIBONUCLEASE P PROTEIN SUBUNIT P38"/>
    <property type="match status" value="1"/>
</dbReference>
<evidence type="ECO:0000313" key="5">
    <source>
        <dbReference type="Proteomes" id="UP000039324"/>
    </source>
</evidence>
<dbReference type="Pfam" id="PF01248">
    <property type="entry name" value="Ribosomal_L7Ae"/>
    <property type="match status" value="1"/>
</dbReference>
<dbReference type="InterPro" id="IPR042848">
    <property type="entry name" value="Rpp38"/>
</dbReference>
<name>A0A0G4IZP3_PLABS</name>
<evidence type="ECO:0000313" key="3">
    <source>
        <dbReference type="EMBL" id="CEP00697.1"/>
    </source>
</evidence>
<evidence type="ECO:0000256" key="1">
    <source>
        <dbReference type="SAM" id="MobiDB-lite"/>
    </source>
</evidence>